<keyword evidence="3" id="KW-0540">Nuclease</keyword>
<dbReference type="Gene3D" id="3.90.1640.30">
    <property type="match status" value="1"/>
</dbReference>
<gene>
    <name evidence="5" type="ORF">CSUB_C0445</name>
    <name evidence="4" type="ORF">HGMM_F03A05C21</name>
    <name evidence="3" type="ORF">HGMM_F36H04C37</name>
</gene>
<accession>E6N598</accession>
<dbReference type="Proteomes" id="UP000008120">
    <property type="component" value="Chromosome"/>
</dbReference>
<dbReference type="EMBL" id="AP011837">
    <property type="protein sequence ID" value="BAJ47467.1"/>
    <property type="molecule type" value="Genomic_DNA"/>
</dbReference>
<dbReference type="Gene3D" id="3.10.310.30">
    <property type="match status" value="1"/>
</dbReference>
<evidence type="ECO:0000313" key="4">
    <source>
        <dbReference type="EMBL" id="BAJ49291.1"/>
    </source>
</evidence>
<evidence type="ECO:0000259" key="2">
    <source>
        <dbReference type="Pfam" id="PF21763"/>
    </source>
</evidence>
<evidence type="ECO:0000313" key="5">
    <source>
        <dbReference type="EMBL" id="BAJ50306.1"/>
    </source>
</evidence>
<feature type="domain" description="DHH-CID" evidence="2">
    <location>
        <begin position="206"/>
        <end position="289"/>
    </location>
</feature>
<dbReference type="SUPFAM" id="SSF64182">
    <property type="entry name" value="DHH phosphoesterases"/>
    <property type="match status" value="1"/>
</dbReference>
<dbReference type="KEGG" id="csu:CSUB_C0445"/>
<dbReference type="Pfam" id="PF02272">
    <property type="entry name" value="DHHA1"/>
    <property type="match status" value="1"/>
</dbReference>
<dbReference type="PANTHER" id="PTHR30255">
    <property type="entry name" value="SINGLE-STRANDED-DNA-SPECIFIC EXONUCLEASE RECJ"/>
    <property type="match status" value="1"/>
</dbReference>
<name>E6N598_CALS0</name>
<keyword evidence="3" id="KW-0378">Hydrolase</keyword>
<dbReference type="InterPro" id="IPR038763">
    <property type="entry name" value="DHH_sf"/>
</dbReference>
<dbReference type="InterPro" id="IPR003156">
    <property type="entry name" value="DHHA1_dom"/>
</dbReference>
<evidence type="ECO:0000313" key="6">
    <source>
        <dbReference type="Proteomes" id="UP000008120"/>
    </source>
</evidence>
<dbReference type="AlphaFoldDB" id="E6N598"/>
<evidence type="ECO:0000313" key="3">
    <source>
        <dbReference type="EMBL" id="BAJ47467.1"/>
    </source>
</evidence>
<organism evidence="3 6">
    <name type="scientific">Caldiarchaeum subterraneum</name>
    <dbReference type="NCBI Taxonomy" id="311458"/>
    <lineage>
        <taxon>Archaea</taxon>
        <taxon>Nitrososphaerota</taxon>
        <taxon>Candidatus Caldarchaeales</taxon>
        <taxon>Candidatus Caldarchaeaceae</taxon>
        <taxon>Candidatus Caldarchaeum</taxon>
    </lineage>
</organism>
<dbReference type="GO" id="GO:0003676">
    <property type="term" value="F:nucleic acid binding"/>
    <property type="evidence" value="ECO:0007669"/>
    <property type="project" value="InterPro"/>
</dbReference>
<reference evidence="3 6" key="2">
    <citation type="journal article" date="2011" name="Nucleic Acids Res.">
        <title>Insights into the evolution of Archaea and eukaryotic protein modifier systems revealed by the genome of a novel archaeal group.</title>
        <authorList>
            <person name="Nunoura T."/>
            <person name="Takaki Y."/>
            <person name="Kakuta J."/>
            <person name="Nishi S."/>
            <person name="Sugahara J."/>
            <person name="Kazama H."/>
            <person name="Chee G."/>
            <person name="Hattori M."/>
            <person name="Kanai A."/>
            <person name="Atomi H."/>
            <person name="Takai K."/>
            <person name="Takami H."/>
        </authorList>
    </citation>
    <scope>NUCLEOTIDE SEQUENCE [LARGE SCALE GENOMIC DNA]</scope>
</reference>
<evidence type="ECO:0000259" key="1">
    <source>
        <dbReference type="Pfam" id="PF02272"/>
    </source>
</evidence>
<dbReference type="PANTHER" id="PTHR30255:SF2">
    <property type="entry name" value="SINGLE-STRANDED-DNA-SPECIFIC EXONUCLEASE RECJ"/>
    <property type="match status" value="1"/>
</dbReference>
<dbReference type="InterPro" id="IPR048515">
    <property type="entry name" value="DHH_CID"/>
</dbReference>
<dbReference type="InterPro" id="IPR051673">
    <property type="entry name" value="SSDNA_exonuclease_RecJ"/>
</dbReference>
<dbReference type="EMBL" id="BA000048">
    <property type="protein sequence ID" value="BAJ50306.1"/>
    <property type="molecule type" value="Genomic_DNA"/>
</dbReference>
<dbReference type="Pfam" id="PF21763">
    <property type="entry name" value="DHH_CID"/>
    <property type="match status" value="1"/>
</dbReference>
<sequence>MKKLEGDFEGFVKQAENAAERIRNWVAQGEFIDIFTHNDADALSSAGIIAAALRREDARFRVRSLNRIDDFIELFNSGYVEAKCIIFTDMGSGYTSELLPLLGNRSVAIFDHHEPVQASLPPEWVHVNPHQYGFDGAREISASGVSYFVAKAMNPANIEYSPIAVVGALGDLQDKNTQRRLHGLNEYIVAEAVENKLLEVKDDIILYGRTFRPLHVSLAMTTSPYIPGISGNEQAAYSFLTSLGIGVKEGEQWRTLADLSEEEKKKLYNGLIEYLVSKNLPTTIANELIGKTYDLVKESVWTYLSDAREFATLLNACGKSGKAWAGILVAMGARSEALEEAQRILEEYRLSVARAMDYVSQPGVLEELSHIVVLKGGDVIDYRQVSSVASILSSSGLLPPDKPLIALANAGKTVKISARASKQLVDRGLNLGAILSRLGAQFGGKGGGHNIAAGAEIPYDHMIKFLAELDKTVGENVASSKGEVTHND</sequence>
<reference evidence="3 6" key="1">
    <citation type="journal article" date="2005" name="Environ. Microbiol.">
        <title>Genetic and functional properties of uncultivated thermophilic crenarchaeotes from a subsurface gold mine as revealed by analysis of genome fragments.</title>
        <authorList>
            <person name="Nunoura T."/>
            <person name="Hirayama H."/>
            <person name="Takami H."/>
            <person name="Oida H."/>
            <person name="Nishi S."/>
            <person name="Shimamura S."/>
            <person name="Suzuki Y."/>
            <person name="Inagaki F."/>
            <person name="Takai K."/>
            <person name="Nealson K.H."/>
            <person name="Horikoshi K."/>
        </authorList>
    </citation>
    <scope>NUCLEOTIDE SEQUENCE [LARGE SCALE GENOMIC DNA]</scope>
</reference>
<proteinExistence type="predicted"/>
<protein>
    <submittedName>
        <fullName evidence="3">Archaea-specific RecJ-like exonuclease</fullName>
    </submittedName>
</protein>
<feature type="domain" description="DHHA1" evidence="1">
    <location>
        <begin position="401"/>
        <end position="474"/>
    </location>
</feature>
<keyword evidence="3" id="KW-0269">Exonuclease</keyword>
<dbReference type="BioCyc" id="CCAL311458:G131R-452-MONOMER"/>
<dbReference type="GO" id="GO:0004527">
    <property type="term" value="F:exonuclease activity"/>
    <property type="evidence" value="ECO:0007669"/>
    <property type="project" value="UniProtKB-KW"/>
</dbReference>
<dbReference type="EMBL" id="AP011890">
    <property type="protein sequence ID" value="BAJ49291.1"/>
    <property type="molecule type" value="Genomic_DNA"/>
</dbReference>
<dbReference type="STRING" id="311458.CSUB_C0445"/>